<dbReference type="AlphaFoldDB" id="A0A9Q0KZF1"/>
<dbReference type="InterPro" id="IPR036691">
    <property type="entry name" value="Endo/exonu/phosph_ase_sf"/>
</dbReference>
<dbReference type="FunFam" id="3.60.10.10:FF:000124">
    <property type="entry name" value="Endonuclease/exonuclease/phosphatase family protein"/>
    <property type="match status" value="1"/>
</dbReference>
<reference evidence="2" key="1">
    <citation type="journal article" date="2023" name="Plant J.">
        <title>The genome of the king protea, Protea cynaroides.</title>
        <authorList>
            <person name="Chang J."/>
            <person name="Duong T.A."/>
            <person name="Schoeman C."/>
            <person name="Ma X."/>
            <person name="Roodt D."/>
            <person name="Barker N."/>
            <person name="Li Z."/>
            <person name="Van de Peer Y."/>
            <person name="Mizrachi E."/>
        </authorList>
    </citation>
    <scope>NUCLEOTIDE SEQUENCE</scope>
    <source>
        <tissue evidence="2">Young leaves</tissue>
    </source>
</reference>
<protein>
    <recommendedName>
        <fullName evidence="1">EF-hand domain-containing protein</fullName>
    </recommendedName>
</protein>
<organism evidence="2 3">
    <name type="scientific">Protea cynaroides</name>
    <dbReference type="NCBI Taxonomy" id="273540"/>
    <lineage>
        <taxon>Eukaryota</taxon>
        <taxon>Viridiplantae</taxon>
        <taxon>Streptophyta</taxon>
        <taxon>Embryophyta</taxon>
        <taxon>Tracheophyta</taxon>
        <taxon>Spermatophyta</taxon>
        <taxon>Magnoliopsida</taxon>
        <taxon>Proteales</taxon>
        <taxon>Proteaceae</taxon>
        <taxon>Protea</taxon>
    </lineage>
</organism>
<dbReference type="GO" id="GO:0000175">
    <property type="term" value="F:3'-5'-RNA exonuclease activity"/>
    <property type="evidence" value="ECO:0007669"/>
    <property type="project" value="TreeGrafter"/>
</dbReference>
<dbReference type="OrthoDB" id="10253982at2759"/>
<evidence type="ECO:0000313" key="2">
    <source>
        <dbReference type="EMBL" id="KAJ4979578.1"/>
    </source>
</evidence>
<dbReference type="Pfam" id="PF03372">
    <property type="entry name" value="Exo_endo_phos"/>
    <property type="match status" value="1"/>
</dbReference>
<evidence type="ECO:0000313" key="3">
    <source>
        <dbReference type="Proteomes" id="UP001141806"/>
    </source>
</evidence>
<sequence length="490" mass="56284">MLFQAFKPKLSQHHHQTYLNPSRWTLLTDCSKRNLISLRFHICCELPLMSLISGGTCSIPIKKPVKLGGGGGLTTASMFLDKDSNRIGDVSCTTFNILAPIYKRLNGVKRESDFREYWFRRNEKILIRLRDLNSSIICIQEFWVGNEELVRMYERQLGGAGYKTYKLGRTNNRGDGLLTAVRQDHFRVLNYEELLFNDIGDRVAQLLHVELIMNSSKNKAIKIEKEALVVNTHLMFPHNSRYCFPRLKQVYKILQYIESYGKEHQLPPLPIILCGDWNGSKRGHIFKFLRSQGFESSYDIAHDYTDSDEDACKWVSHRNHRGNICGVDFIWLYNPNSRRKPLKESFMKAVLGNIKKHLPDNGSSITYAQFLQTSSQLGLTSDPFNVVSTEEMKELWNHVDINGDGKIEYSTLDRTWNPQTFSQQKESSEESKERGTQAIVSTATTIGFKIKNAVLFPPEVEKGQWPENYVLSDHAHLTVEFSPITIQCCS</sequence>
<dbReference type="InterPro" id="IPR002048">
    <property type="entry name" value="EF_hand_dom"/>
</dbReference>
<dbReference type="InterPro" id="IPR005135">
    <property type="entry name" value="Endo/exonuclease/phosphatase"/>
</dbReference>
<keyword evidence="3" id="KW-1185">Reference proteome</keyword>
<dbReference type="GO" id="GO:0005509">
    <property type="term" value="F:calcium ion binding"/>
    <property type="evidence" value="ECO:0007669"/>
    <property type="project" value="InterPro"/>
</dbReference>
<dbReference type="InterPro" id="IPR011992">
    <property type="entry name" value="EF-hand-dom_pair"/>
</dbReference>
<dbReference type="PANTHER" id="PTHR12121">
    <property type="entry name" value="CARBON CATABOLITE REPRESSOR PROTEIN 4"/>
    <property type="match status" value="1"/>
</dbReference>
<dbReference type="PROSITE" id="PS50222">
    <property type="entry name" value="EF_HAND_2"/>
    <property type="match status" value="1"/>
</dbReference>
<name>A0A9Q0KZF1_9MAGN</name>
<dbReference type="PANTHER" id="PTHR12121:SF92">
    <property type="entry name" value="ENDONUCLEASE_EXONUCLEASE_PHOSPHATASE DOMAIN-CONTAINING PROTEIN"/>
    <property type="match status" value="1"/>
</dbReference>
<accession>A0A9Q0KZF1</accession>
<feature type="domain" description="EF-hand" evidence="1">
    <location>
        <begin position="387"/>
        <end position="422"/>
    </location>
</feature>
<gene>
    <name evidence="2" type="ORF">NE237_010358</name>
</gene>
<dbReference type="Gene3D" id="3.60.10.10">
    <property type="entry name" value="Endonuclease/exonuclease/phosphatase"/>
    <property type="match status" value="1"/>
</dbReference>
<dbReference type="Proteomes" id="UP001141806">
    <property type="component" value="Unassembled WGS sequence"/>
</dbReference>
<dbReference type="SUPFAM" id="SSF56219">
    <property type="entry name" value="DNase I-like"/>
    <property type="match status" value="1"/>
</dbReference>
<comment type="caution">
    <text evidence="2">The sequence shown here is derived from an EMBL/GenBank/DDBJ whole genome shotgun (WGS) entry which is preliminary data.</text>
</comment>
<dbReference type="EMBL" id="JAMYWD010000002">
    <property type="protein sequence ID" value="KAJ4979578.1"/>
    <property type="molecule type" value="Genomic_DNA"/>
</dbReference>
<dbReference type="SUPFAM" id="SSF47473">
    <property type="entry name" value="EF-hand"/>
    <property type="match status" value="1"/>
</dbReference>
<evidence type="ECO:0000259" key="1">
    <source>
        <dbReference type="PROSITE" id="PS50222"/>
    </source>
</evidence>
<dbReference type="InterPro" id="IPR050410">
    <property type="entry name" value="CCR4/nocturin_mRNA_transcr"/>
</dbReference>
<proteinExistence type="predicted"/>